<keyword evidence="4" id="KW-1185">Reference proteome</keyword>
<dbReference type="InterPro" id="IPR025902">
    <property type="entry name" value="LssY-like-C_dom"/>
</dbReference>
<feature type="transmembrane region" description="Helical" evidence="1">
    <location>
        <begin position="427"/>
        <end position="445"/>
    </location>
</feature>
<feature type="transmembrane region" description="Helical" evidence="1">
    <location>
        <begin position="398"/>
        <end position="415"/>
    </location>
</feature>
<organism evidence="3 4">
    <name type="scientific">Corynebacterium hansenii</name>
    <dbReference type="NCBI Taxonomy" id="394964"/>
    <lineage>
        <taxon>Bacteria</taxon>
        <taxon>Bacillati</taxon>
        <taxon>Actinomycetota</taxon>
        <taxon>Actinomycetes</taxon>
        <taxon>Mycobacteriales</taxon>
        <taxon>Corynebacteriaceae</taxon>
        <taxon>Corynebacterium</taxon>
    </lineage>
</organism>
<proteinExistence type="predicted"/>
<keyword evidence="1" id="KW-0472">Membrane</keyword>
<evidence type="ECO:0000313" key="4">
    <source>
        <dbReference type="Proteomes" id="UP001595751"/>
    </source>
</evidence>
<gene>
    <name evidence="3" type="ORF">ACFORJ_00055</name>
</gene>
<dbReference type="Proteomes" id="UP001595751">
    <property type="component" value="Unassembled WGS sequence"/>
</dbReference>
<comment type="caution">
    <text evidence="3">The sequence shown here is derived from an EMBL/GenBank/DDBJ whole genome shotgun (WGS) entry which is preliminary data.</text>
</comment>
<feature type="transmembrane region" description="Helical" evidence="1">
    <location>
        <begin position="330"/>
        <end position="351"/>
    </location>
</feature>
<keyword evidence="1" id="KW-1133">Transmembrane helix</keyword>
<sequence>MSEIRESRRVLDAQIRPESRAQWVDVGFFVAAGALAVWFALLLLDNSFQLGWSLVLLVPFWAVTAYLTLPRLHRILTSLYVPDYFFGRTRTSEGMLGDPVNLAVDGTAAEIHEAMTAAGWTLADPVNLRTSWRIVVSSVLGRSYPEAPVSPLFLFGRMQDLAYQQEVEGSPSQRHHVRFWRCPDGWPLPGGRRVGWLGAGTFDTSVGLSLFTLQITHRIDENIDVERDYIVDSLQSAPEVGQHVSVDLIREFSTGYHHRNGGGDRVRTDGDLPVIDLRGVPVRPGAEQPPAVAVAAAGYAVPDGPVASPDPDAVADAGPAQPHVHRPPKLMLALSMLMVSFAAQIAVLAWAAVKSPSEIFASPDATEPIDVVDFFASLSIWLVALVTLTILTLAGRTWPRIALMALLAAGLFLQLRDGRAAETESVTVHLVTTAVSLIALLALSSDEVRRWVRERKRARALSRS</sequence>
<feature type="transmembrane region" description="Helical" evidence="1">
    <location>
        <begin position="21"/>
        <end position="44"/>
    </location>
</feature>
<dbReference type="RefSeq" id="WP_290292445.1">
    <property type="nucleotide sequence ID" value="NZ_CP047211.1"/>
</dbReference>
<evidence type="ECO:0000256" key="1">
    <source>
        <dbReference type="SAM" id="Phobius"/>
    </source>
</evidence>
<feature type="transmembrane region" description="Helical" evidence="1">
    <location>
        <begin position="50"/>
        <end position="69"/>
    </location>
</feature>
<reference evidence="4" key="1">
    <citation type="journal article" date="2019" name="Int. J. Syst. Evol. Microbiol.">
        <title>The Global Catalogue of Microorganisms (GCM) 10K type strain sequencing project: providing services to taxonomists for standard genome sequencing and annotation.</title>
        <authorList>
            <consortium name="The Broad Institute Genomics Platform"/>
            <consortium name="The Broad Institute Genome Sequencing Center for Infectious Disease"/>
            <person name="Wu L."/>
            <person name="Ma J."/>
        </authorList>
    </citation>
    <scope>NUCLEOTIDE SEQUENCE [LARGE SCALE GENOMIC DNA]</scope>
    <source>
        <strain evidence="4">CCUG 53252</strain>
    </source>
</reference>
<accession>A0ABV7ZJ17</accession>
<evidence type="ECO:0000313" key="3">
    <source>
        <dbReference type="EMBL" id="MFC3848562.1"/>
    </source>
</evidence>
<protein>
    <submittedName>
        <fullName evidence="3">LssY C-terminal domain-containing protein</fullName>
    </submittedName>
</protein>
<dbReference type="EMBL" id="JBHRZN010000001">
    <property type="protein sequence ID" value="MFC3848562.1"/>
    <property type="molecule type" value="Genomic_DNA"/>
</dbReference>
<evidence type="ECO:0000259" key="2">
    <source>
        <dbReference type="Pfam" id="PF14067"/>
    </source>
</evidence>
<feature type="domain" description="LssY-like C-terminal" evidence="2">
    <location>
        <begin position="80"/>
        <end position="272"/>
    </location>
</feature>
<dbReference type="Pfam" id="PF14067">
    <property type="entry name" value="LssY_C"/>
    <property type="match status" value="1"/>
</dbReference>
<feature type="transmembrane region" description="Helical" evidence="1">
    <location>
        <begin position="371"/>
        <end position="391"/>
    </location>
</feature>
<name>A0ABV7ZJ17_9CORY</name>
<keyword evidence="1" id="KW-0812">Transmembrane</keyword>